<sequence length="88" mass="10184">MLVNKMKICLICNGLGELQEECPNCRKALADGGKLYDYFDDYSPYMEIDLEKLEDGDPASTKKETCVHLYYCVHCGYEEKKEIAYRKV</sequence>
<organism evidence="1 2">
    <name type="scientific">Weizmannia acidilactici</name>
    <dbReference type="NCBI Taxonomy" id="2607726"/>
    <lineage>
        <taxon>Bacteria</taxon>
        <taxon>Bacillati</taxon>
        <taxon>Bacillota</taxon>
        <taxon>Bacilli</taxon>
        <taxon>Bacillales</taxon>
        <taxon>Bacillaceae</taxon>
        <taxon>Heyndrickxia</taxon>
    </lineage>
</organism>
<name>A0A5J4JHU1_9BACI</name>
<dbReference type="RefSeq" id="WP_308694291.1">
    <property type="nucleotide sequence ID" value="NZ_BKZQ01000013.1"/>
</dbReference>
<gene>
    <name evidence="1" type="ORF">BpJC7_12910</name>
</gene>
<evidence type="ECO:0000313" key="1">
    <source>
        <dbReference type="EMBL" id="GER69988.1"/>
    </source>
</evidence>
<evidence type="ECO:0000313" key="2">
    <source>
        <dbReference type="Proteomes" id="UP000391919"/>
    </source>
</evidence>
<keyword evidence="2" id="KW-1185">Reference proteome</keyword>
<accession>A0A5J4JHU1</accession>
<reference evidence="1 2" key="1">
    <citation type="submission" date="2019-09" db="EMBL/GenBank/DDBJ databases">
        <title>Draft genome sequence of Bacillus sp. JC-7.</title>
        <authorList>
            <person name="Tanaka N."/>
            <person name="Shiwa Y."/>
            <person name="Fujita N."/>
            <person name="Tanasupawat S."/>
        </authorList>
    </citation>
    <scope>NUCLEOTIDE SEQUENCE [LARGE SCALE GENOMIC DNA]</scope>
    <source>
        <strain evidence="1 2">JC-7</strain>
    </source>
</reference>
<proteinExistence type="predicted"/>
<dbReference type="Proteomes" id="UP000391919">
    <property type="component" value="Unassembled WGS sequence"/>
</dbReference>
<comment type="caution">
    <text evidence="1">The sequence shown here is derived from an EMBL/GenBank/DDBJ whole genome shotgun (WGS) entry which is preliminary data.</text>
</comment>
<protein>
    <submittedName>
        <fullName evidence="1">Uncharacterized protein</fullName>
    </submittedName>
</protein>
<dbReference type="AlphaFoldDB" id="A0A5J4JHU1"/>
<dbReference type="EMBL" id="BKZQ01000013">
    <property type="protein sequence ID" value="GER69988.1"/>
    <property type="molecule type" value="Genomic_DNA"/>
</dbReference>